<dbReference type="GO" id="GO:0051896">
    <property type="term" value="P:regulation of phosphatidylinositol 3-kinase/protein kinase B signal transduction"/>
    <property type="evidence" value="ECO:0007669"/>
    <property type="project" value="InterPro"/>
</dbReference>
<dbReference type="Proteomes" id="UP000683360">
    <property type="component" value="Unassembled WGS sequence"/>
</dbReference>
<organism evidence="3 4">
    <name type="scientific">Mytilus edulis</name>
    <name type="common">Blue mussel</name>
    <dbReference type="NCBI Taxonomy" id="6550"/>
    <lineage>
        <taxon>Eukaryota</taxon>
        <taxon>Metazoa</taxon>
        <taxon>Spiralia</taxon>
        <taxon>Lophotrochozoa</taxon>
        <taxon>Mollusca</taxon>
        <taxon>Bivalvia</taxon>
        <taxon>Autobranchia</taxon>
        <taxon>Pteriomorphia</taxon>
        <taxon>Mytilida</taxon>
        <taxon>Mytiloidea</taxon>
        <taxon>Mytilidae</taxon>
        <taxon>Mytilinae</taxon>
        <taxon>Mytilus</taxon>
    </lineage>
</organism>
<keyword evidence="1" id="KW-0175">Coiled coil</keyword>
<dbReference type="PANTHER" id="PTHR31838:SF1">
    <property type="entry name" value="CENTROSOMAL PROTEIN OF 55 KDA"/>
    <property type="match status" value="1"/>
</dbReference>
<reference evidence="3" key="1">
    <citation type="submission" date="2021-03" db="EMBL/GenBank/DDBJ databases">
        <authorList>
            <person name="Bekaert M."/>
        </authorList>
    </citation>
    <scope>NUCLEOTIDE SEQUENCE</scope>
</reference>
<comment type="caution">
    <text evidence="3">The sequence shown here is derived from an EMBL/GenBank/DDBJ whole genome shotgun (WGS) entry which is preliminary data.</text>
</comment>
<evidence type="ECO:0000313" key="3">
    <source>
        <dbReference type="EMBL" id="CAG2209583.1"/>
    </source>
</evidence>
<feature type="coiled-coil region" evidence="1">
    <location>
        <begin position="244"/>
        <end position="274"/>
    </location>
</feature>
<feature type="coiled-coil region" evidence="1">
    <location>
        <begin position="299"/>
        <end position="347"/>
    </location>
</feature>
<feature type="region of interest" description="Disordered" evidence="2">
    <location>
        <begin position="409"/>
        <end position="430"/>
    </location>
</feature>
<feature type="region of interest" description="Disordered" evidence="2">
    <location>
        <begin position="1"/>
        <end position="23"/>
    </location>
</feature>
<accession>A0A8S3RTI5</accession>
<proteinExistence type="predicted"/>
<protein>
    <submittedName>
        <fullName evidence="3">Uncharacterized protein</fullName>
    </submittedName>
</protein>
<keyword evidence="4" id="KW-1185">Reference proteome</keyword>
<feature type="compositionally biased region" description="Low complexity" evidence="2">
    <location>
        <begin position="1"/>
        <end position="16"/>
    </location>
</feature>
<evidence type="ECO:0000256" key="1">
    <source>
        <dbReference type="SAM" id="Coils"/>
    </source>
</evidence>
<feature type="coiled-coil region" evidence="1">
    <location>
        <begin position="381"/>
        <end position="408"/>
    </location>
</feature>
<dbReference type="PANTHER" id="PTHR31838">
    <property type="entry name" value="CENTROSOMAL PROTEIN OF 55 KDA"/>
    <property type="match status" value="1"/>
</dbReference>
<dbReference type="Gene3D" id="1.20.5.990">
    <property type="entry name" value="Nemo cc2-lz domain - 1d5 darpin complex"/>
    <property type="match status" value="1"/>
</dbReference>
<feature type="coiled-coil region" evidence="1">
    <location>
        <begin position="113"/>
        <end position="196"/>
    </location>
</feature>
<dbReference type="InterPro" id="IPR038926">
    <property type="entry name" value="CEP55"/>
</dbReference>
<evidence type="ECO:0000256" key="2">
    <source>
        <dbReference type="SAM" id="MobiDB-lite"/>
    </source>
</evidence>
<sequence length="566" mass="64948">MSQKSSSPESSLMTLSVEQERDSYKEKVEHMKLMIQKYKQEIQAQKIRREGVETVSRLLHESREENAAYQKKNIALETVVRNLQSRLSMNGISDGMTLGEGDVFIPGSSKQVLDNLARENKRLRSLLQGASTDPEEINELQQLIENKNIEIKDLRHTIVGLSEKLQSTGKLMKSSDDEKLSEIKKLQDKISSMKNECETRDILCSSLAEETNTLKQQLHDVAVHCQKLAVKLELSEKSKVHGGISSSQTDVEKLQEENASLKDKLSELVKMNKRWQEYMSQKERYWQQIEQNHVQPDRIQAINAALEDASRRLQKLGREKKQCQEELDERNQQLIEKSSELMRLQNDVECGNLGHDDGHLRSDVETISALKAQIQICTEDFESERKDREKAQNRVAELEAEVSQYKRMRPDDGRLPHQSLFEPRNPSSPESYGGFNLQGQYNRESQLAARGPMRRREENVYDMFNVVDAIQTDSAHTSKQDKTNKEGTNLATKLKVEKPDTDPDNLLDTVPDLNDFNSVDSDTELALEIAMRKVEDINLTHCPRCDHSFELGHDQETREHLEKCCD</sequence>
<dbReference type="AlphaFoldDB" id="A0A8S3RTI5"/>
<dbReference type="GO" id="GO:0000281">
    <property type="term" value="P:mitotic cytokinesis"/>
    <property type="evidence" value="ECO:0007669"/>
    <property type="project" value="InterPro"/>
</dbReference>
<evidence type="ECO:0000313" key="4">
    <source>
        <dbReference type="Proteomes" id="UP000683360"/>
    </source>
</evidence>
<name>A0A8S3RTI5_MYTED</name>
<gene>
    <name evidence="3" type="ORF">MEDL_23729</name>
</gene>
<dbReference type="EMBL" id="CAJPWZ010001204">
    <property type="protein sequence ID" value="CAG2209583.1"/>
    <property type="molecule type" value="Genomic_DNA"/>
</dbReference>
<dbReference type="OrthoDB" id="6066489at2759"/>